<sequence>MVKFKGQSSSRVVVVAKVVVVPVVAAAAAVVVIVVVVSFVAVAAAILVATVTLQEHTERKACRHLTTHKSILPPLGIDRKGKYSITSTVWIFVSHLSV</sequence>
<proteinExistence type="predicted"/>
<accession>A0AAV4IPP6</accession>
<keyword evidence="1" id="KW-1133">Transmembrane helix</keyword>
<dbReference type="AlphaFoldDB" id="A0AAV4IPP6"/>
<name>A0AAV4IPP6_9GAST</name>
<reference evidence="2 3" key="1">
    <citation type="journal article" date="2021" name="Elife">
        <title>Chloroplast acquisition without the gene transfer in kleptoplastic sea slugs, Plakobranchus ocellatus.</title>
        <authorList>
            <person name="Maeda T."/>
            <person name="Takahashi S."/>
            <person name="Yoshida T."/>
            <person name="Shimamura S."/>
            <person name="Takaki Y."/>
            <person name="Nagai Y."/>
            <person name="Toyoda A."/>
            <person name="Suzuki Y."/>
            <person name="Arimoto A."/>
            <person name="Ishii H."/>
            <person name="Satoh N."/>
            <person name="Nishiyama T."/>
            <person name="Hasebe M."/>
            <person name="Maruyama T."/>
            <person name="Minagawa J."/>
            <person name="Obokata J."/>
            <person name="Shigenobu S."/>
        </authorList>
    </citation>
    <scope>NUCLEOTIDE SEQUENCE [LARGE SCALE GENOMIC DNA]</scope>
</reference>
<evidence type="ECO:0000256" key="1">
    <source>
        <dbReference type="SAM" id="Phobius"/>
    </source>
</evidence>
<keyword evidence="1" id="KW-0472">Membrane</keyword>
<dbReference type="EMBL" id="BMAT01013362">
    <property type="protein sequence ID" value="GFS11212.1"/>
    <property type="molecule type" value="Genomic_DNA"/>
</dbReference>
<evidence type="ECO:0000313" key="3">
    <source>
        <dbReference type="Proteomes" id="UP000762676"/>
    </source>
</evidence>
<gene>
    <name evidence="2" type="ORF">ElyMa_006666200</name>
</gene>
<feature type="transmembrane region" description="Helical" evidence="1">
    <location>
        <begin position="20"/>
        <end position="53"/>
    </location>
</feature>
<evidence type="ECO:0000313" key="2">
    <source>
        <dbReference type="EMBL" id="GFS11212.1"/>
    </source>
</evidence>
<organism evidence="2 3">
    <name type="scientific">Elysia marginata</name>
    <dbReference type="NCBI Taxonomy" id="1093978"/>
    <lineage>
        <taxon>Eukaryota</taxon>
        <taxon>Metazoa</taxon>
        <taxon>Spiralia</taxon>
        <taxon>Lophotrochozoa</taxon>
        <taxon>Mollusca</taxon>
        <taxon>Gastropoda</taxon>
        <taxon>Heterobranchia</taxon>
        <taxon>Euthyneura</taxon>
        <taxon>Panpulmonata</taxon>
        <taxon>Sacoglossa</taxon>
        <taxon>Placobranchoidea</taxon>
        <taxon>Plakobranchidae</taxon>
        <taxon>Elysia</taxon>
    </lineage>
</organism>
<dbReference type="Proteomes" id="UP000762676">
    <property type="component" value="Unassembled WGS sequence"/>
</dbReference>
<protein>
    <submittedName>
        <fullName evidence="2">Uncharacterized protein</fullName>
    </submittedName>
</protein>
<comment type="caution">
    <text evidence="2">The sequence shown here is derived from an EMBL/GenBank/DDBJ whole genome shotgun (WGS) entry which is preliminary data.</text>
</comment>
<keyword evidence="1" id="KW-0812">Transmembrane</keyword>
<keyword evidence="3" id="KW-1185">Reference proteome</keyword>